<dbReference type="EC" id="2.8.2.-" evidence="3"/>
<dbReference type="SUPFAM" id="SSF52540">
    <property type="entry name" value="P-loop containing nucleoside triphosphate hydrolases"/>
    <property type="match status" value="1"/>
</dbReference>
<dbReference type="OrthoDB" id="205623at2759"/>
<dbReference type="Ensembl" id="ENSPKIT00000019582.1">
    <property type="protein sequence ID" value="ENSPKIP00000038588.1"/>
    <property type="gene ID" value="ENSPKIG00000016303.1"/>
</dbReference>
<keyword evidence="6" id="KW-1185">Reference proteome</keyword>
<dbReference type="Proteomes" id="UP000261540">
    <property type="component" value="Unplaced"/>
</dbReference>
<organism evidence="5 6">
    <name type="scientific">Paramormyrops kingsleyae</name>
    <dbReference type="NCBI Taxonomy" id="1676925"/>
    <lineage>
        <taxon>Eukaryota</taxon>
        <taxon>Metazoa</taxon>
        <taxon>Chordata</taxon>
        <taxon>Craniata</taxon>
        <taxon>Vertebrata</taxon>
        <taxon>Euteleostomi</taxon>
        <taxon>Actinopterygii</taxon>
        <taxon>Neopterygii</taxon>
        <taxon>Teleostei</taxon>
        <taxon>Osteoglossocephala</taxon>
        <taxon>Osteoglossomorpha</taxon>
        <taxon>Osteoglossiformes</taxon>
        <taxon>Mormyridae</taxon>
        <taxon>Paramormyrops</taxon>
    </lineage>
</organism>
<evidence type="ECO:0000259" key="4">
    <source>
        <dbReference type="Pfam" id="PF00685"/>
    </source>
</evidence>
<evidence type="ECO:0000256" key="3">
    <source>
        <dbReference type="RuleBase" id="RU361155"/>
    </source>
</evidence>
<name>A0A3B3S1Y2_9TELE</name>
<comment type="similarity">
    <text evidence="1 3">Belongs to the sulfotransferase 1 family.</text>
</comment>
<dbReference type="Pfam" id="PF00685">
    <property type="entry name" value="Sulfotransfer_1"/>
    <property type="match status" value="1"/>
</dbReference>
<evidence type="ECO:0000313" key="6">
    <source>
        <dbReference type="Proteomes" id="UP000261540"/>
    </source>
</evidence>
<feature type="domain" description="Sulfotransferase" evidence="4">
    <location>
        <begin position="76"/>
        <end position="309"/>
    </location>
</feature>
<dbReference type="GeneTree" id="ENSGT00940000159084"/>
<keyword evidence="2 3" id="KW-0808">Transferase</keyword>
<reference evidence="5" key="1">
    <citation type="submission" date="2025-05" db="UniProtKB">
        <authorList>
            <consortium name="Ensembl"/>
        </authorList>
    </citation>
    <scope>IDENTIFICATION</scope>
</reference>
<dbReference type="InterPro" id="IPR000863">
    <property type="entry name" value="Sulfotransferase_dom"/>
</dbReference>
<protein>
    <recommendedName>
        <fullName evidence="3">Sulfotransferase</fullName>
        <ecNumber evidence="3">2.8.2.-</ecNumber>
    </recommendedName>
</protein>
<dbReference type="PANTHER" id="PTHR11783">
    <property type="entry name" value="SULFOTRANSFERASE SULT"/>
    <property type="match status" value="1"/>
</dbReference>
<dbReference type="AlphaFoldDB" id="A0A3B3S1Y2"/>
<dbReference type="STRING" id="1676925.ENSPKIP00000024071"/>
<sequence length="322" mass="36989">MQHYGYRSRLRPCAQTRKLLQNFNMSGQIRLDTNLEKAQAMKNEDKVFRYNGILYPILRSPEENLKALVNIEARTDDIMLVAFPKCGFNWMLGVLKKIVAAVKGTESQIKMHPLIEFLDPAKQQMLADLPSPRILGTHLQPQNMPSSFFARKTKIVVMFRNPKDTAVSYFHFTNNNPVLQTAESWDKFYSDFIQGEVPWGSYFDCALAWEEHIDDPNVLVMTFEDMKQNMCQGIEQIAQFYGYSLTEEQVQSVAKASGFDTMKESSKSMFGQMTDVIFRKGEVGDWKNLFTVDQSQEMDAAFEKHLAGTKLGAKLKYDVYCK</sequence>
<evidence type="ECO:0000256" key="1">
    <source>
        <dbReference type="ARBA" id="ARBA00005771"/>
    </source>
</evidence>
<proteinExistence type="inferred from homology"/>
<evidence type="ECO:0000313" key="5">
    <source>
        <dbReference type="Ensembl" id="ENSPKIP00000024071.1"/>
    </source>
</evidence>
<dbReference type="Ensembl" id="ENSPKIT00000004772.1">
    <property type="protein sequence ID" value="ENSPKIP00000024071.1"/>
    <property type="gene ID" value="ENSPKIG00000007467.1"/>
</dbReference>
<dbReference type="Gene3D" id="3.40.50.300">
    <property type="entry name" value="P-loop containing nucleotide triphosphate hydrolases"/>
    <property type="match status" value="1"/>
</dbReference>
<accession>A0A3B3S1Y2</accession>
<dbReference type="InterPro" id="IPR027417">
    <property type="entry name" value="P-loop_NTPase"/>
</dbReference>
<evidence type="ECO:0000256" key="2">
    <source>
        <dbReference type="ARBA" id="ARBA00022679"/>
    </source>
</evidence>
<dbReference type="GO" id="GO:0008146">
    <property type="term" value="F:sulfotransferase activity"/>
    <property type="evidence" value="ECO:0007669"/>
    <property type="project" value="InterPro"/>
</dbReference>